<dbReference type="AlphaFoldDB" id="A0A8H6MY06"/>
<sequence>MRFSACLSFLAILGTAAAQTKFRCRCADANNSNNNLDIGALCSSKSGVQEPSTSNPLICTALSSKLSDADCAAVQAGSKVQCAEDVPNQNTSSADGE</sequence>
<dbReference type="EMBL" id="WIGO01000411">
    <property type="protein sequence ID" value="KAF6813259.1"/>
    <property type="molecule type" value="Genomic_DNA"/>
</dbReference>
<reference evidence="2" key="1">
    <citation type="journal article" date="2020" name="Phytopathology">
        <title>Genome Sequence Resources of Colletotrichum truncatum, C. plurivorum, C. musicola, and C. sojae: Four Species Pathogenic to Soybean (Glycine max).</title>
        <authorList>
            <person name="Rogerio F."/>
            <person name="Boufleur T.R."/>
            <person name="Ciampi-Guillardi M."/>
            <person name="Sukno S.A."/>
            <person name="Thon M.R."/>
            <person name="Massola Junior N.S."/>
            <person name="Baroncelli R."/>
        </authorList>
    </citation>
    <scope>NUCLEOTIDE SEQUENCE</scope>
    <source>
        <strain evidence="2">LFN00145</strain>
    </source>
</reference>
<feature type="chain" id="PRO_5033986656" evidence="1">
    <location>
        <begin position="19"/>
        <end position="97"/>
    </location>
</feature>
<evidence type="ECO:0000256" key="1">
    <source>
        <dbReference type="SAM" id="SignalP"/>
    </source>
</evidence>
<keyword evidence="1" id="KW-0732">Signal</keyword>
<feature type="signal peptide" evidence="1">
    <location>
        <begin position="1"/>
        <end position="18"/>
    </location>
</feature>
<proteinExistence type="predicted"/>
<comment type="caution">
    <text evidence="2">The sequence shown here is derived from an EMBL/GenBank/DDBJ whole genome shotgun (WGS) entry which is preliminary data.</text>
</comment>
<name>A0A8H6MY06_9PEZI</name>
<protein>
    <submittedName>
        <fullName evidence="2">Uncharacterized protein</fullName>
    </submittedName>
</protein>
<organism evidence="2 3">
    <name type="scientific">Colletotrichum plurivorum</name>
    <dbReference type="NCBI Taxonomy" id="2175906"/>
    <lineage>
        <taxon>Eukaryota</taxon>
        <taxon>Fungi</taxon>
        <taxon>Dikarya</taxon>
        <taxon>Ascomycota</taxon>
        <taxon>Pezizomycotina</taxon>
        <taxon>Sordariomycetes</taxon>
        <taxon>Hypocreomycetidae</taxon>
        <taxon>Glomerellales</taxon>
        <taxon>Glomerellaceae</taxon>
        <taxon>Colletotrichum</taxon>
        <taxon>Colletotrichum orchidearum species complex</taxon>
    </lineage>
</organism>
<accession>A0A8H6MY06</accession>
<gene>
    <name evidence="2" type="ORF">CPLU01_14702</name>
</gene>
<keyword evidence="3" id="KW-1185">Reference proteome</keyword>
<dbReference type="Proteomes" id="UP000654918">
    <property type="component" value="Unassembled WGS sequence"/>
</dbReference>
<evidence type="ECO:0000313" key="2">
    <source>
        <dbReference type="EMBL" id="KAF6813259.1"/>
    </source>
</evidence>
<evidence type="ECO:0000313" key="3">
    <source>
        <dbReference type="Proteomes" id="UP000654918"/>
    </source>
</evidence>